<protein>
    <recommendedName>
        <fullName evidence="3">Ankyrin repeat protein</fullName>
    </recommendedName>
</protein>
<proteinExistence type="predicted"/>
<dbReference type="EMBL" id="CP027845">
    <property type="protein sequence ID" value="AVP87848.1"/>
    <property type="molecule type" value="Genomic_DNA"/>
</dbReference>
<reference evidence="1 2" key="1">
    <citation type="submission" date="2018-03" db="EMBL/GenBank/DDBJ databases">
        <title>A gene transfer event suggests a long-term partnership between eustigmatophyte algae and a novel lineage of endosymbiotic bacteria.</title>
        <authorList>
            <person name="Yurchenko T."/>
            <person name="Sevcikova T."/>
            <person name="Pribyl P."/>
            <person name="El Karkouri K."/>
            <person name="Klimes V."/>
            <person name="Amaral R."/>
            <person name="Zbrankova V."/>
            <person name="Kim E."/>
            <person name="Raoult D."/>
            <person name="Santos L.M.A."/>
            <person name="Elias M."/>
        </authorList>
    </citation>
    <scope>NUCLEOTIDE SEQUENCE [LARGE SCALE GENOMIC DNA]</scope>
    <source>
        <strain evidence="1">CCALA 838</strain>
    </source>
</reference>
<dbReference type="InterPro" id="IPR036770">
    <property type="entry name" value="Ankyrin_rpt-contain_sf"/>
</dbReference>
<keyword evidence="2" id="KW-1185">Reference proteome</keyword>
<accession>A0A2P1P995</accession>
<evidence type="ECO:0000313" key="1">
    <source>
        <dbReference type="EMBL" id="AVP87848.1"/>
    </source>
</evidence>
<dbReference type="RefSeq" id="WP_106874691.1">
    <property type="nucleotide sequence ID" value="NZ_CP027845.1"/>
</dbReference>
<dbReference type="Proteomes" id="UP000241762">
    <property type="component" value="Chromosome"/>
</dbReference>
<gene>
    <name evidence="1" type="ORF">phytr_9190</name>
</gene>
<evidence type="ECO:0000313" key="2">
    <source>
        <dbReference type="Proteomes" id="UP000241762"/>
    </source>
</evidence>
<dbReference type="SUPFAM" id="SSF48403">
    <property type="entry name" value="Ankyrin repeat"/>
    <property type="match status" value="1"/>
</dbReference>
<sequence length="215" mass="24934">MDKYDKLYYYCIKDDLEELKALLQQETDIDLVGRDGICFQIALKHGNFKILIALLEYFKANNKSKESEDQLKKILIEELQDPEIPHHIENLINDYIPLARYKGNLISYQNILARFQMMADKAENTIYLEQVTQLPQLPPNISDIPPTYKVLETFHGKLLKLGCQIQESLCAIDESTRVSLEKFKWALDGCQLYLEPFIQDLKIQLGDYTEEAVGL</sequence>
<dbReference type="KEGG" id="ptc:phytr_9190"/>
<evidence type="ECO:0008006" key="3">
    <source>
        <dbReference type="Google" id="ProtNLM"/>
    </source>
</evidence>
<name>A0A2P1P995_9RICK</name>
<organism evidence="1 2">
    <name type="scientific">Candidatus Phycorickettsia trachydisci</name>
    <dbReference type="NCBI Taxonomy" id="2115978"/>
    <lineage>
        <taxon>Bacteria</taxon>
        <taxon>Pseudomonadati</taxon>
        <taxon>Pseudomonadota</taxon>
        <taxon>Alphaproteobacteria</taxon>
        <taxon>Rickettsiales</taxon>
        <taxon>Rickettsiaceae</taxon>
        <taxon>Candidatus Phycorickettsia</taxon>
    </lineage>
</organism>
<dbReference type="AlphaFoldDB" id="A0A2P1P995"/>